<dbReference type="EC" id="3.4.13.19" evidence="1"/>
<dbReference type="CDD" id="cd01301">
    <property type="entry name" value="rDP_like"/>
    <property type="match status" value="1"/>
</dbReference>
<dbReference type="PROSITE" id="PS51257">
    <property type="entry name" value="PROKAR_LIPOPROTEIN"/>
    <property type="match status" value="1"/>
</dbReference>
<dbReference type="GO" id="GO:0070573">
    <property type="term" value="F:metallodipeptidase activity"/>
    <property type="evidence" value="ECO:0007669"/>
    <property type="project" value="InterPro"/>
</dbReference>
<keyword evidence="1" id="KW-0645">Protease</keyword>
<dbReference type="InterPro" id="IPR032466">
    <property type="entry name" value="Metal_Hydrolase"/>
</dbReference>
<proteinExistence type="predicted"/>
<dbReference type="GO" id="GO:0006508">
    <property type="term" value="P:proteolysis"/>
    <property type="evidence" value="ECO:0007669"/>
    <property type="project" value="InterPro"/>
</dbReference>
<dbReference type="Gene3D" id="3.20.20.140">
    <property type="entry name" value="Metal-dependent hydrolases"/>
    <property type="match status" value="1"/>
</dbReference>
<dbReference type="EMBL" id="CP157199">
    <property type="protein sequence ID" value="XBG62628.1"/>
    <property type="molecule type" value="Genomic_DNA"/>
</dbReference>
<dbReference type="InterPro" id="IPR008257">
    <property type="entry name" value="Pept_M19"/>
</dbReference>
<name>A0AAU7BWZ7_9FLAO</name>
<reference evidence="1" key="1">
    <citation type="submission" date="2024-05" db="EMBL/GenBank/DDBJ databases">
        <title>Pontimicrobium maritimus sp. nov., isolated form sea water.</title>
        <authorList>
            <person name="Muhammad N."/>
            <person name="Vuong T.Q."/>
            <person name="Han H.L."/>
            <person name="Kim S.-G."/>
        </authorList>
    </citation>
    <scope>NUCLEOTIDE SEQUENCE</scope>
    <source>
        <strain evidence="1">SW4</strain>
    </source>
</reference>
<dbReference type="Gene3D" id="1.10.287.650">
    <property type="entry name" value="L27 domain"/>
    <property type="match status" value="1"/>
</dbReference>
<keyword evidence="1" id="KW-0378">Hydrolase</keyword>
<protein>
    <submittedName>
        <fullName evidence="1">Dipeptidase</fullName>
        <ecNumber evidence="1">3.4.13.19</ecNumber>
    </submittedName>
</protein>
<gene>
    <name evidence="1" type="ORF">ABGB03_06880</name>
</gene>
<dbReference type="Pfam" id="PF01244">
    <property type="entry name" value="Peptidase_M19"/>
    <property type="match status" value="1"/>
</dbReference>
<organism evidence="1">
    <name type="scientific">Pontimicrobium sp. SW4</name>
    <dbReference type="NCBI Taxonomy" id="3153519"/>
    <lineage>
        <taxon>Bacteria</taxon>
        <taxon>Pseudomonadati</taxon>
        <taxon>Bacteroidota</taxon>
        <taxon>Flavobacteriia</taxon>
        <taxon>Flavobacteriales</taxon>
        <taxon>Flavobacteriaceae</taxon>
        <taxon>Pontimicrobium</taxon>
    </lineage>
</organism>
<evidence type="ECO:0000313" key="1">
    <source>
        <dbReference type="EMBL" id="XBG62628.1"/>
    </source>
</evidence>
<keyword evidence="1" id="KW-0224">Dipeptidase</keyword>
<dbReference type="AlphaFoldDB" id="A0AAU7BWZ7"/>
<dbReference type="SUPFAM" id="SSF51556">
    <property type="entry name" value="Metallo-dependent hydrolases"/>
    <property type="match status" value="1"/>
</dbReference>
<dbReference type="PANTHER" id="PTHR10443:SF12">
    <property type="entry name" value="DIPEPTIDASE"/>
    <property type="match status" value="1"/>
</dbReference>
<accession>A0AAU7BWZ7</accession>
<dbReference type="PROSITE" id="PS51365">
    <property type="entry name" value="RENAL_DIPEPTIDASE_2"/>
    <property type="match status" value="1"/>
</dbReference>
<dbReference type="PANTHER" id="PTHR10443">
    <property type="entry name" value="MICROSOMAL DIPEPTIDASE"/>
    <property type="match status" value="1"/>
</dbReference>
<sequence>MKKNNLVQAFKSSLIYKLVFLCVILLSVSCKQEEEKPMSEEDLIAKAKDIHERVITLDTHCDINVNNFTDSINYTQELDNQVNLPKMKKGGLDVAWFIVYTGQDTLTDEGYAKAYENAISKFNAIHKLTKEIAPDQIELAVTSDDVRRIDAEGKKVAMIGIENGYPVGTDINRVKEFYDLGARYMSLAHNGHSQLSDSNTGERDGVWLHNGLSELGKQVVAEMNKYGMMIDVSHPSKEAIRQMVELSKAPIIASHSSARALCDHSRNLDDEQLEWMKKNGGVVQTVAFTSYVNTEKNNARNEKMREIQQQVADSLDVKWISSRAEFRAMSDEEREAYSTVRKQVSDIVDAKIKTISDFPEKVNVSDFVDHIDYLVKKIGLKHVGISSDFDGGGGVEGWNDASETMNVTLELVRRGYTEEEIGMLWSGNLLRVLDEVQKIAQDIQAGE</sequence>
<dbReference type="RefSeq" id="WP_347925983.1">
    <property type="nucleotide sequence ID" value="NZ_CP157199.1"/>
</dbReference>